<evidence type="ECO:0000313" key="1">
    <source>
        <dbReference type="EMBL" id="EXF92574.1"/>
    </source>
</evidence>
<name>A0A010RUC5_PSEFL</name>
<dbReference type="AlphaFoldDB" id="A0A010RUC5"/>
<dbReference type="EMBL" id="AFOY02000017">
    <property type="protein sequence ID" value="EXF92574.1"/>
    <property type="molecule type" value="Genomic_DNA"/>
</dbReference>
<dbReference type="HOGENOM" id="CLU_3383344_0_0_6"/>
<sequence>MKQLRRHSSWGSADWEKLNYFYNKVFGSSIKGL</sequence>
<proteinExistence type="predicted"/>
<reference evidence="1 2" key="1">
    <citation type="journal article" date="2011" name="J. Bacteriol.">
        <title>Draft genome sequence of the polycyclic aromatic hydrocarbon-degrading, genetically engineered bioluminescent bioreporter Pseudomonas fluorescens HK44.</title>
        <authorList>
            <person name="Chauhan A."/>
            <person name="Layton A.C."/>
            <person name="Williams D.E."/>
            <person name="Smartt A.E."/>
            <person name="Ripp S."/>
            <person name="Karpinets T.V."/>
            <person name="Brown S.D."/>
            <person name="Sayler G.S."/>
        </authorList>
    </citation>
    <scope>NUCLEOTIDE SEQUENCE [LARGE SCALE GENOMIC DNA]</scope>
    <source>
        <strain evidence="1 2">HK44</strain>
    </source>
</reference>
<protein>
    <submittedName>
        <fullName evidence="1">Uncharacterized protein</fullName>
    </submittedName>
</protein>
<evidence type="ECO:0000313" key="2">
    <source>
        <dbReference type="Proteomes" id="UP000022611"/>
    </source>
</evidence>
<gene>
    <name evidence="1" type="ORF">HK44_011660</name>
</gene>
<organism evidence="1 2">
    <name type="scientific">Pseudomonas fluorescens HK44</name>
    <dbReference type="NCBI Taxonomy" id="1042209"/>
    <lineage>
        <taxon>Bacteria</taxon>
        <taxon>Pseudomonadati</taxon>
        <taxon>Pseudomonadota</taxon>
        <taxon>Gammaproteobacteria</taxon>
        <taxon>Pseudomonadales</taxon>
        <taxon>Pseudomonadaceae</taxon>
        <taxon>Pseudomonas</taxon>
    </lineage>
</organism>
<dbReference type="Proteomes" id="UP000022611">
    <property type="component" value="Unassembled WGS sequence"/>
</dbReference>
<dbReference type="PATRIC" id="fig|1042209.11.peg.4738"/>
<accession>A0A010RUC5</accession>
<comment type="caution">
    <text evidence="1">The sequence shown here is derived from an EMBL/GenBank/DDBJ whole genome shotgun (WGS) entry which is preliminary data.</text>
</comment>